<dbReference type="Pfam" id="PF01551">
    <property type="entry name" value="Peptidase_M23"/>
    <property type="match status" value="1"/>
</dbReference>
<sequence length="41" mass="4435">MQVVHSFGFETTYGHLSVYSVQPGQYLDRGCEVGSVGKTGL</sequence>
<name>A0ABW3QNZ1_9BACT</name>
<gene>
    <name evidence="2" type="ORF">ACFQ4C_29865</name>
</gene>
<evidence type="ECO:0000313" key="2">
    <source>
        <dbReference type="EMBL" id="MFD1145370.1"/>
    </source>
</evidence>
<protein>
    <submittedName>
        <fullName evidence="2">Peptidoglycan DD-metalloendopeptidase family protein</fullName>
    </submittedName>
</protein>
<evidence type="ECO:0000259" key="1">
    <source>
        <dbReference type="Pfam" id="PF01551"/>
    </source>
</evidence>
<dbReference type="RefSeq" id="WP_134038368.1">
    <property type="nucleotide sequence ID" value="NZ_JBHTLP010000044.1"/>
</dbReference>
<accession>A0ABW3QNZ1</accession>
<comment type="caution">
    <text evidence="2">The sequence shown here is derived from an EMBL/GenBank/DDBJ whole genome shotgun (WGS) entry which is preliminary data.</text>
</comment>
<evidence type="ECO:0000313" key="3">
    <source>
        <dbReference type="Proteomes" id="UP001597116"/>
    </source>
</evidence>
<dbReference type="EMBL" id="JBHTLP010000044">
    <property type="protein sequence ID" value="MFD1145370.1"/>
    <property type="molecule type" value="Genomic_DNA"/>
</dbReference>
<reference evidence="3" key="1">
    <citation type="journal article" date="2019" name="Int. J. Syst. Evol. Microbiol.">
        <title>The Global Catalogue of Microorganisms (GCM) 10K type strain sequencing project: providing services to taxonomists for standard genome sequencing and annotation.</title>
        <authorList>
            <consortium name="The Broad Institute Genomics Platform"/>
            <consortium name="The Broad Institute Genome Sequencing Center for Infectious Disease"/>
            <person name="Wu L."/>
            <person name="Ma J."/>
        </authorList>
    </citation>
    <scope>NUCLEOTIDE SEQUENCE [LARGE SCALE GENOMIC DNA]</scope>
    <source>
        <strain evidence="3">CCUG 55608</strain>
    </source>
</reference>
<proteinExistence type="predicted"/>
<dbReference type="InterPro" id="IPR016047">
    <property type="entry name" value="M23ase_b-sheet_dom"/>
</dbReference>
<feature type="domain" description="M23ase beta-sheet core" evidence="1">
    <location>
        <begin position="2"/>
        <end position="40"/>
    </location>
</feature>
<keyword evidence="3" id="KW-1185">Reference proteome</keyword>
<dbReference type="Proteomes" id="UP001597116">
    <property type="component" value="Unassembled WGS sequence"/>
</dbReference>
<organism evidence="2 3">
    <name type="scientific">Larkinella insperata</name>
    <dbReference type="NCBI Taxonomy" id="332158"/>
    <lineage>
        <taxon>Bacteria</taxon>
        <taxon>Pseudomonadati</taxon>
        <taxon>Bacteroidota</taxon>
        <taxon>Cytophagia</taxon>
        <taxon>Cytophagales</taxon>
        <taxon>Spirosomataceae</taxon>
        <taxon>Larkinella</taxon>
    </lineage>
</organism>
<dbReference type="InterPro" id="IPR011055">
    <property type="entry name" value="Dup_hybrid_motif"/>
</dbReference>
<dbReference type="Gene3D" id="2.70.70.10">
    <property type="entry name" value="Glucose Permease (Domain IIA)"/>
    <property type="match status" value="1"/>
</dbReference>
<dbReference type="SUPFAM" id="SSF51261">
    <property type="entry name" value="Duplicated hybrid motif"/>
    <property type="match status" value="1"/>
</dbReference>